<dbReference type="Pfam" id="PF13450">
    <property type="entry name" value="NAD_binding_8"/>
    <property type="match status" value="1"/>
</dbReference>
<dbReference type="PANTHER" id="PTHR10617:SF107">
    <property type="entry name" value="ELECTRON TRANSFER FLAVOPROTEIN-UBIQUINONE OXIDOREDUCTASE, MITOCHONDRIAL"/>
    <property type="match status" value="1"/>
</dbReference>
<comment type="similarity">
    <text evidence="3">Belongs to the ETF-QO/FixC family.</text>
</comment>
<dbReference type="InterPro" id="IPR040156">
    <property type="entry name" value="ETF-QO"/>
</dbReference>
<dbReference type="FunFam" id="3.30.70.20:FF:000015">
    <property type="entry name" value="Electron transfer flavoprotein-ubiquinone oxidoreductase"/>
    <property type="match status" value="1"/>
</dbReference>
<accession>A0AAW1PS72</accession>
<dbReference type="GO" id="GO:0005743">
    <property type="term" value="C:mitochondrial inner membrane"/>
    <property type="evidence" value="ECO:0007669"/>
    <property type="project" value="UniProtKB-SubCell"/>
</dbReference>
<evidence type="ECO:0000313" key="22">
    <source>
        <dbReference type="Proteomes" id="UP001465755"/>
    </source>
</evidence>
<keyword evidence="13 18" id="KW-0411">Iron-sulfur</keyword>
<evidence type="ECO:0000313" key="21">
    <source>
        <dbReference type="EMBL" id="KAK9812286.1"/>
    </source>
</evidence>
<dbReference type="Gene3D" id="3.30.9.90">
    <property type="match status" value="1"/>
</dbReference>
<comment type="catalytic activity">
    <reaction evidence="17 18">
        <text>a ubiquinone + reduced [electron-transfer flavoprotein] = a ubiquinol + oxidized [electron-transfer flavoprotein] + H(+)</text>
        <dbReference type="Rhea" id="RHEA:24052"/>
        <dbReference type="Rhea" id="RHEA-COMP:9565"/>
        <dbReference type="Rhea" id="RHEA-COMP:9566"/>
        <dbReference type="Rhea" id="RHEA-COMP:10685"/>
        <dbReference type="Rhea" id="RHEA-COMP:10686"/>
        <dbReference type="ChEBI" id="CHEBI:15378"/>
        <dbReference type="ChEBI" id="CHEBI:16389"/>
        <dbReference type="ChEBI" id="CHEBI:17976"/>
        <dbReference type="ChEBI" id="CHEBI:57692"/>
        <dbReference type="ChEBI" id="CHEBI:58307"/>
        <dbReference type="EC" id="1.5.5.1"/>
    </reaction>
</comment>
<dbReference type="Gene3D" id="3.30.70.20">
    <property type="match status" value="1"/>
</dbReference>
<name>A0AAW1PS72_9CHLO</name>
<evidence type="ECO:0000256" key="16">
    <source>
        <dbReference type="ARBA" id="ARBA00023136"/>
    </source>
</evidence>
<feature type="domain" description="ETF-QO/FixC ubiquinone-binding" evidence="20">
    <location>
        <begin position="239"/>
        <end position="332"/>
    </location>
</feature>
<sequence length="577" mass="62833">MLYNRLFYGVHKRLKDLPVTQVRAFATTGLPSREIMEYDVCIVGAGPAGLSAAIRLKQKCQKSEKDLSVCVLEKGTQIGSHILSGNVLETRALDELLPDWKDQAAPVKTAATADRFYFLSETRAWRMPTPPQMHNKGNYVISLSQLVRWLGGKAEELGVEIFPGFPASEVLYSRGAVAGVATADMGIGKDGQHKDTFARGVEVRARATLFAEGCRGSLSQGVMQQYQLREQAGADPQTYALGIKEVWQVPPERHKPGTIWHTIGYPLQSDTYGGSFLYHMDDCQVALGFVVGLDYPNPHLSPYQEFQRWKAHPHISALLQGGSVVQYGARCLNEGGLQSVPRLTFPGGALIGCSAGFLNVPKIKGTHTAMKTGMLAADAAFDALTKSAASAAADLSAFETEVKASWVWQELQRCRNIRPGFAKAGLWGGLANAAVDTYLLRGQAPWTLHTRHKDNEATQPAASQPQIQYPAADNDITFPLATSLYKSGTTHNHDQPPHLRLRNSGIPSAVNLPLYAAPESRYCPAGVYEYVDGESGAKKLQINAQNCLHCKACDIKDPLQNIVWATPEGGGPEYTVM</sequence>
<evidence type="ECO:0000256" key="12">
    <source>
        <dbReference type="ARBA" id="ARBA00023004"/>
    </source>
</evidence>
<keyword evidence="15" id="KW-0496">Mitochondrion</keyword>
<gene>
    <name evidence="21" type="ORF">WJX73_010009</name>
</gene>
<keyword evidence="8 18" id="KW-0274">FAD</keyword>
<keyword evidence="4 18" id="KW-0813">Transport</keyword>
<dbReference type="EMBL" id="JALJOQ010000008">
    <property type="protein sequence ID" value="KAK9812286.1"/>
    <property type="molecule type" value="Genomic_DNA"/>
</dbReference>
<dbReference type="Gene3D" id="3.50.50.60">
    <property type="entry name" value="FAD/NAD(P)-binding domain"/>
    <property type="match status" value="1"/>
</dbReference>
<comment type="cofactor">
    <cofactor evidence="18">
        <name>[4Fe-4S] cluster</name>
        <dbReference type="ChEBI" id="CHEBI:49883"/>
    </cofactor>
    <text evidence="18">Binds 1 [4Fe-4S] cluster.</text>
</comment>
<evidence type="ECO:0000256" key="15">
    <source>
        <dbReference type="ARBA" id="ARBA00023128"/>
    </source>
</evidence>
<comment type="caution">
    <text evidence="21">The sequence shown here is derived from an EMBL/GenBank/DDBJ whole genome shotgun (WGS) entry which is preliminary data.</text>
</comment>
<keyword evidence="6 18" id="KW-0479">Metal-binding</keyword>
<dbReference type="EC" id="1.5.5.1" evidence="18"/>
<dbReference type="GO" id="GO:0004174">
    <property type="term" value="F:electron-transferring-flavoprotein dehydrogenase activity"/>
    <property type="evidence" value="ECO:0007669"/>
    <property type="project" value="UniProtKB-UniRule"/>
</dbReference>
<evidence type="ECO:0000256" key="7">
    <source>
        <dbReference type="ARBA" id="ARBA00022792"/>
    </source>
</evidence>
<dbReference type="Proteomes" id="UP001465755">
    <property type="component" value="Unassembled WGS sequence"/>
</dbReference>
<dbReference type="GO" id="GO:0046872">
    <property type="term" value="F:metal ion binding"/>
    <property type="evidence" value="ECO:0007669"/>
    <property type="project" value="UniProtKB-KW"/>
</dbReference>
<comment type="cofactor">
    <cofactor evidence="1 18">
        <name>FAD</name>
        <dbReference type="ChEBI" id="CHEBI:57692"/>
    </cofactor>
</comment>
<dbReference type="PANTHER" id="PTHR10617">
    <property type="entry name" value="ELECTRON TRANSFER FLAVOPROTEIN-UBIQUINONE OXIDOREDUCTASE"/>
    <property type="match status" value="1"/>
</dbReference>
<evidence type="ECO:0000259" key="20">
    <source>
        <dbReference type="Pfam" id="PF21162"/>
    </source>
</evidence>
<dbReference type="InterPro" id="IPR036188">
    <property type="entry name" value="FAD/NAD-bd_sf"/>
</dbReference>
<dbReference type="InterPro" id="IPR049398">
    <property type="entry name" value="ETF-QO/FixC_UQ-bd"/>
</dbReference>
<dbReference type="InterPro" id="IPR007859">
    <property type="entry name" value="ETF-QO/FixX_C"/>
</dbReference>
<evidence type="ECO:0000256" key="17">
    <source>
        <dbReference type="ARBA" id="ARBA00052682"/>
    </source>
</evidence>
<evidence type="ECO:0000256" key="3">
    <source>
        <dbReference type="ARBA" id="ARBA00006796"/>
    </source>
</evidence>
<evidence type="ECO:0000256" key="13">
    <source>
        <dbReference type="ARBA" id="ARBA00023014"/>
    </source>
</evidence>
<keyword evidence="12 18" id="KW-0408">Iron</keyword>
<dbReference type="GO" id="GO:0051539">
    <property type="term" value="F:4 iron, 4 sulfur cluster binding"/>
    <property type="evidence" value="ECO:0007669"/>
    <property type="project" value="UniProtKB-UniRule"/>
</dbReference>
<keyword evidence="16" id="KW-0472">Membrane</keyword>
<evidence type="ECO:0000259" key="19">
    <source>
        <dbReference type="Pfam" id="PF05187"/>
    </source>
</evidence>
<protein>
    <recommendedName>
        <fullName evidence="18">Electron transfer flavoprotein-ubiquinone oxidoreductase</fullName>
        <shortName evidence="18">ETF-QO</shortName>
        <ecNumber evidence="18">1.5.5.1</ecNumber>
    </recommendedName>
</protein>
<keyword evidence="11 18" id="KW-0560">Oxidoreductase</keyword>
<comment type="function">
    <text evidence="18">Accepts electrons from ETF and reduces ubiquinone.</text>
</comment>
<comment type="subcellular location">
    <subcellularLocation>
        <location evidence="2">Mitochondrion inner membrane</location>
    </subcellularLocation>
</comment>
<evidence type="ECO:0000256" key="9">
    <source>
        <dbReference type="ARBA" id="ARBA00022946"/>
    </source>
</evidence>
<keyword evidence="14 18" id="KW-0830">Ubiquinone</keyword>
<feature type="domain" description="ETF-QO/FixX C-terminal" evidence="19">
    <location>
        <begin position="475"/>
        <end position="575"/>
    </location>
</feature>
<evidence type="ECO:0000256" key="5">
    <source>
        <dbReference type="ARBA" id="ARBA00022630"/>
    </source>
</evidence>
<dbReference type="Pfam" id="PF05187">
    <property type="entry name" value="Fer4_ETF_QO"/>
    <property type="match status" value="1"/>
</dbReference>
<dbReference type="SUPFAM" id="SSF54373">
    <property type="entry name" value="FAD-linked reductases, C-terminal domain"/>
    <property type="match status" value="1"/>
</dbReference>
<evidence type="ECO:0000256" key="1">
    <source>
        <dbReference type="ARBA" id="ARBA00001974"/>
    </source>
</evidence>
<keyword evidence="9" id="KW-0809">Transit peptide</keyword>
<organism evidence="21 22">
    <name type="scientific">Symbiochloris irregularis</name>
    <dbReference type="NCBI Taxonomy" id="706552"/>
    <lineage>
        <taxon>Eukaryota</taxon>
        <taxon>Viridiplantae</taxon>
        <taxon>Chlorophyta</taxon>
        <taxon>core chlorophytes</taxon>
        <taxon>Trebouxiophyceae</taxon>
        <taxon>Trebouxiales</taxon>
        <taxon>Trebouxiaceae</taxon>
        <taxon>Symbiochloris</taxon>
    </lineage>
</organism>
<evidence type="ECO:0000256" key="4">
    <source>
        <dbReference type="ARBA" id="ARBA00022448"/>
    </source>
</evidence>
<keyword evidence="7" id="KW-0999">Mitochondrion inner membrane</keyword>
<proteinExistence type="inferred from homology"/>
<keyword evidence="10 18" id="KW-0249">Electron transport</keyword>
<evidence type="ECO:0000256" key="18">
    <source>
        <dbReference type="RuleBase" id="RU366068"/>
    </source>
</evidence>
<evidence type="ECO:0000256" key="6">
    <source>
        <dbReference type="ARBA" id="ARBA00022723"/>
    </source>
</evidence>
<dbReference type="SUPFAM" id="SSF54862">
    <property type="entry name" value="4Fe-4S ferredoxins"/>
    <property type="match status" value="1"/>
</dbReference>
<dbReference type="Pfam" id="PF21162">
    <property type="entry name" value="ETFQO_UQ-bd"/>
    <property type="match status" value="1"/>
</dbReference>
<evidence type="ECO:0000256" key="14">
    <source>
        <dbReference type="ARBA" id="ARBA00023075"/>
    </source>
</evidence>
<reference evidence="21 22" key="1">
    <citation type="journal article" date="2024" name="Nat. Commun.">
        <title>Phylogenomics reveals the evolutionary origins of lichenization in chlorophyte algae.</title>
        <authorList>
            <person name="Puginier C."/>
            <person name="Libourel C."/>
            <person name="Otte J."/>
            <person name="Skaloud P."/>
            <person name="Haon M."/>
            <person name="Grisel S."/>
            <person name="Petersen M."/>
            <person name="Berrin J.G."/>
            <person name="Delaux P.M."/>
            <person name="Dal Grande F."/>
            <person name="Keller J."/>
        </authorList>
    </citation>
    <scope>NUCLEOTIDE SEQUENCE [LARGE SCALE GENOMIC DNA]</scope>
    <source>
        <strain evidence="21 22">SAG 2036</strain>
    </source>
</reference>
<evidence type="ECO:0000256" key="8">
    <source>
        <dbReference type="ARBA" id="ARBA00022827"/>
    </source>
</evidence>
<keyword evidence="22" id="KW-1185">Reference proteome</keyword>
<dbReference type="SUPFAM" id="SSF51905">
    <property type="entry name" value="FAD/NAD(P)-binding domain"/>
    <property type="match status" value="1"/>
</dbReference>
<dbReference type="AlphaFoldDB" id="A0AAW1PS72"/>
<evidence type="ECO:0000256" key="10">
    <source>
        <dbReference type="ARBA" id="ARBA00022982"/>
    </source>
</evidence>
<evidence type="ECO:0000256" key="2">
    <source>
        <dbReference type="ARBA" id="ARBA00004273"/>
    </source>
</evidence>
<keyword evidence="5 18" id="KW-0285">Flavoprotein</keyword>
<evidence type="ECO:0000256" key="11">
    <source>
        <dbReference type="ARBA" id="ARBA00023002"/>
    </source>
</evidence>